<evidence type="ECO:0000259" key="1">
    <source>
        <dbReference type="Pfam" id="PF01656"/>
    </source>
</evidence>
<dbReference type="SUPFAM" id="SSF52540">
    <property type="entry name" value="P-loop containing nucleoside triphosphate hydrolases"/>
    <property type="match status" value="1"/>
</dbReference>
<dbReference type="Gene3D" id="3.40.50.300">
    <property type="entry name" value="P-loop containing nucleotide triphosphate hydrolases"/>
    <property type="match status" value="1"/>
</dbReference>
<dbReference type="PIRSF" id="PIRSF009320">
    <property type="entry name" value="Nuc_binding_HP_1000"/>
    <property type="match status" value="1"/>
</dbReference>
<evidence type="ECO:0000313" key="2">
    <source>
        <dbReference type="EMBL" id="QOW64763.1"/>
    </source>
</evidence>
<dbReference type="Pfam" id="PF01656">
    <property type="entry name" value="CbiA"/>
    <property type="match status" value="1"/>
</dbReference>
<keyword evidence="2" id="KW-0614">Plasmid</keyword>
<evidence type="ECO:0000313" key="3">
    <source>
        <dbReference type="Proteomes" id="UP000516404"/>
    </source>
</evidence>
<dbReference type="InterPro" id="IPR050678">
    <property type="entry name" value="DNA_Partitioning_ATPase"/>
</dbReference>
<feature type="domain" description="CobQ/CobB/MinD/ParA nucleotide binding" evidence="1">
    <location>
        <begin position="3"/>
        <end position="157"/>
    </location>
</feature>
<sequence>MRITIATTKGGAAKTTTAMLLAEAAGRAGYSSRVIDLDPQGSATEWSEVAEQAGDPLTRFDVTFAIKPVLKKTLEASMQDWVFIDTPPGDSATIDEAIKLADFVIVPTPVAPEDFNRAVKTLNAIDKPAALLLCHWNKQNTKMYDIVRSQIQESDLIAFDAEVPNKQQLQNFWYANTSKGDLGGYQDVFTELSQTLKALNS</sequence>
<reference evidence="2 3" key="1">
    <citation type="submission" date="2020-09" db="EMBL/GenBank/DDBJ databases">
        <title>Investigation of environmental microbes.</title>
        <authorList>
            <person name="Ou Y."/>
            <person name="Kang Q."/>
        </authorList>
    </citation>
    <scope>NUCLEOTIDE SEQUENCE [LARGE SCALE GENOMIC DNA]</scope>
    <source>
        <strain evidence="2 3">KJZ-14</strain>
        <plasmid evidence="2 3">p2</plasmid>
    </source>
</reference>
<dbReference type="EMBL" id="CP062961">
    <property type="protein sequence ID" value="QOW64763.1"/>
    <property type="molecule type" value="Genomic_DNA"/>
</dbReference>
<dbReference type="InterPro" id="IPR027417">
    <property type="entry name" value="P-loop_NTPase"/>
</dbReference>
<protein>
    <submittedName>
        <fullName evidence="2">ParA family protein</fullName>
    </submittedName>
</protein>
<organism evidence="2 3">
    <name type="scientific">Rothia terrae</name>
    <dbReference type="NCBI Taxonomy" id="396015"/>
    <lineage>
        <taxon>Bacteria</taxon>
        <taxon>Bacillati</taxon>
        <taxon>Actinomycetota</taxon>
        <taxon>Actinomycetes</taxon>
        <taxon>Micrococcales</taxon>
        <taxon>Micrococcaceae</taxon>
        <taxon>Rothia</taxon>
    </lineage>
</organism>
<proteinExistence type="predicted"/>
<dbReference type="GeneID" id="96624915"/>
<geneLocation type="plasmid" evidence="2 3">
    <name>p2</name>
</geneLocation>
<gene>
    <name evidence="2" type="ORF">IDM49_11785</name>
</gene>
<dbReference type="InterPro" id="IPR002586">
    <property type="entry name" value="CobQ/CobB/MinD/ParA_Nub-bd_dom"/>
</dbReference>
<dbReference type="RefSeq" id="WP_193836792.1">
    <property type="nucleotide sequence ID" value="NZ_CP062961.1"/>
</dbReference>
<name>A0A7S6WWE0_9MICC</name>
<dbReference type="CDD" id="cd02042">
    <property type="entry name" value="ParAB_family"/>
    <property type="match status" value="1"/>
</dbReference>
<dbReference type="AlphaFoldDB" id="A0A7S6WWE0"/>
<keyword evidence="3" id="KW-1185">Reference proteome</keyword>
<dbReference type="PANTHER" id="PTHR13696">
    <property type="entry name" value="P-LOOP CONTAINING NUCLEOSIDE TRIPHOSPHATE HYDROLASE"/>
    <property type="match status" value="1"/>
</dbReference>
<dbReference type="Proteomes" id="UP000516404">
    <property type="component" value="Plasmid p2"/>
</dbReference>
<accession>A0A7S6WWE0</accession>
<dbReference type="PANTHER" id="PTHR13696:SF99">
    <property type="entry name" value="COBYRINIC ACID AC-DIAMIDE SYNTHASE"/>
    <property type="match status" value="1"/>
</dbReference>
<dbReference type="KEGG" id="rter:IDM49_11785"/>